<feature type="transmembrane region" description="Helical" evidence="5">
    <location>
        <begin position="381"/>
        <end position="399"/>
    </location>
</feature>
<keyword evidence="4 5" id="KW-0472">Membrane</keyword>
<feature type="transmembrane region" description="Helical" evidence="5">
    <location>
        <begin position="319"/>
        <end position="338"/>
    </location>
</feature>
<feature type="transmembrane region" description="Helical" evidence="5">
    <location>
        <begin position="350"/>
        <end position="375"/>
    </location>
</feature>
<evidence type="ECO:0000256" key="2">
    <source>
        <dbReference type="ARBA" id="ARBA00022692"/>
    </source>
</evidence>
<feature type="transmembrane region" description="Helical" evidence="5">
    <location>
        <begin position="73"/>
        <end position="93"/>
    </location>
</feature>
<sequence>MKELTVAPTSIAVPKHEEQELAGKESPIVSRTRIRIAVSLFYFGQGLAFASWASRIPDIKTALHLSDAQLGTLLFALPVGQLLTMPLSGRLVTKYGSERVLRAAAPLYALVLTCIGLAGSIWQLGVTLLIFGVVGNMCNIAINTQGVAAEKMYGRSIMTSFHGAWSIAGFAGALIGFLMINLHIGPYAHFWIITVLVVINTWVNQRYLVRGVVTRPKKTSLFIKPDRTLFQLGIIGFCSMAAEGAMFDWSGVYFKDIVQAPQSLVVLGYASFMIMMALGRFVGDWAIRRIGRKTLLQISGCLIFTGMGISVLFPNIGTATGGFMLVGLGVACIVPSVYSAAGRNDKIPPGVALAMVSSVAYLGFLMGPPLIGYIAELASLQYSYAVIALSGLFITILVSRTKVIRNGD</sequence>
<name>A0ABV7JQ26_9SPHI</name>
<reference evidence="7" key="1">
    <citation type="journal article" date="2019" name="Int. J. Syst. Evol. Microbiol.">
        <title>The Global Catalogue of Microorganisms (GCM) 10K type strain sequencing project: providing services to taxonomists for standard genome sequencing and annotation.</title>
        <authorList>
            <consortium name="The Broad Institute Genomics Platform"/>
            <consortium name="The Broad Institute Genome Sequencing Center for Infectious Disease"/>
            <person name="Wu L."/>
            <person name="Ma J."/>
        </authorList>
    </citation>
    <scope>NUCLEOTIDE SEQUENCE [LARGE SCALE GENOMIC DNA]</scope>
    <source>
        <strain evidence="7">KCTC 52416</strain>
    </source>
</reference>
<comment type="caution">
    <text evidence="6">The sequence shown here is derived from an EMBL/GenBank/DDBJ whole genome shotgun (WGS) entry which is preliminary data.</text>
</comment>
<keyword evidence="7" id="KW-1185">Reference proteome</keyword>
<dbReference type="PANTHER" id="PTHR23514">
    <property type="entry name" value="BYPASS OF STOP CODON PROTEIN 6"/>
    <property type="match status" value="1"/>
</dbReference>
<evidence type="ECO:0000256" key="5">
    <source>
        <dbReference type="SAM" id="Phobius"/>
    </source>
</evidence>
<dbReference type="EMBL" id="JBHRTA010000062">
    <property type="protein sequence ID" value="MFC3200088.1"/>
    <property type="molecule type" value="Genomic_DNA"/>
</dbReference>
<comment type="subcellular location">
    <subcellularLocation>
        <location evidence="1">Membrane</location>
        <topology evidence="1">Multi-pass membrane protein</topology>
    </subcellularLocation>
</comment>
<dbReference type="InterPro" id="IPR051788">
    <property type="entry name" value="MFS_Transporter"/>
</dbReference>
<feature type="transmembrane region" description="Helical" evidence="5">
    <location>
        <begin position="190"/>
        <end position="209"/>
    </location>
</feature>
<protein>
    <submittedName>
        <fullName evidence="6">MFS transporter</fullName>
    </submittedName>
</protein>
<feature type="transmembrane region" description="Helical" evidence="5">
    <location>
        <begin position="100"/>
        <end position="118"/>
    </location>
</feature>
<accession>A0ABV7JQ26</accession>
<feature type="transmembrane region" description="Helical" evidence="5">
    <location>
        <begin position="229"/>
        <end position="252"/>
    </location>
</feature>
<feature type="transmembrane region" description="Helical" evidence="5">
    <location>
        <begin position="163"/>
        <end position="184"/>
    </location>
</feature>
<keyword evidence="2 5" id="KW-0812">Transmembrane</keyword>
<evidence type="ECO:0000313" key="6">
    <source>
        <dbReference type="EMBL" id="MFC3200088.1"/>
    </source>
</evidence>
<dbReference type="PANTHER" id="PTHR23514:SF13">
    <property type="entry name" value="INNER MEMBRANE PROTEIN YBJJ"/>
    <property type="match status" value="1"/>
</dbReference>
<organism evidence="6 7">
    <name type="scientific">Parapedobacter deserti</name>
    <dbReference type="NCBI Taxonomy" id="1912957"/>
    <lineage>
        <taxon>Bacteria</taxon>
        <taxon>Pseudomonadati</taxon>
        <taxon>Bacteroidota</taxon>
        <taxon>Sphingobacteriia</taxon>
        <taxon>Sphingobacteriales</taxon>
        <taxon>Sphingobacteriaceae</taxon>
        <taxon>Parapedobacter</taxon>
    </lineage>
</organism>
<proteinExistence type="predicted"/>
<gene>
    <name evidence="6" type="ORF">ACFOET_20880</name>
</gene>
<dbReference type="Gene3D" id="1.20.1250.20">
    <property type="entry name" value="MFS general substrate transporter like domains"/>
    <property type="match status" value="1"/>
</dbReference>
<dbReference type="CDD" id="cd17393">
    <property type="entry name" value="MFS_MosC_like"/>
    <property type="match status" value="1"/>
</dbReference>
<feature type="transmembrane region" description="Helical" evidence="5">
    <location>
        <begin position="124"/>
        <end position="142"/>
    </location>
</feature>
<dbReference type="RefSeq" id="WP_379026331.1">
    <property type="nucleotide sequence ID" value="NZ_JBHRTA010000062.1"/>
</dbReference>
<dbReference type="InterPro" id="IPR011701">
    <property type="entry name" value="MFS"/>
</dbReference>
<feature type="transmembrane region" description="Helical" evidence="5">
    <location>
        <begin position="34"/>
        <end position="53"/>
    </location>
</feature>
<evidence type="ECO:0000313" key="7">
    <source>
        <dbReference type="Proteomes" id="UP001595526"/>
    </source>
</evidence>
<evidence type="ECO:0000256" key="1">
    <source>
        <dbReference type="ARBA" id="ARBA00004141"/>
    </source>
</evidence>
<feature type="transmembrane region" description="Helical" evidence="5">
    <location>
        <begin position="295"/>
        <end position="313"/>
    </location>
</feature>
<keyword evidence="3 5" id="KW-1133">Transmembrane helix</keyword>
<evidence type="ECO:0000256" key="4">
    <source>
        <dbReference type="ARBA" id="ARBA00023136"/>
    </source>
</evidence>
<dbReference type="SUPFAM" id="SSF103473">
    <property type="entry name" value="MFS general substrate transporter"/>
    <property type="match status" value="1"/>
</dbReference>
<dbReference type="Pfam" id="PF07690">
    <property type="entry name" value="MFS_1"/>
    <property type="match status" value="1"/>
</dbReference>
<dbReference type="InterPro" id="IPR036259">
    <property type="entry name" value="MFS_trans_sf"/>
</dbReference>
<evidence type="ECO:0000256" key="3">
    <source>
        <dbReference type="ARBA" id="ARBA00022989"/>
    </source>
</evidence>
<feature type="transmembrane region" description="Helical" evidence="5">
    <location>
        <begin position="264"/>
        <end position="283"/>
    </location>
</feature>
<dbReference type="Proteomes" id="UP001595526">
    <property type="component" value="Unassembled WGS sequence"/>
</dbReference>